<gene>
    <name evidence="2" type="ORF">ACFPOC_00475</name>
</gene>
<dbReference type="InterPro" id="IPR001543">
    <property type="entry name" value="FliN-like_C"/>
</dbReference>
<dbReference type="EMBL" id="JBHSNA010000001">
    <property type="protein sequence ID" value="MFC5564896.1"/>
    <property type="molecule type" value="Genomic_DNA"/>
</dbReference>
<evidence type="ECO:0000259" key="1">
    <source>
        <dbReference type="Pfam" id="PF01052"/>
    </source>
</evidence>
<keyword evidence="2" id="KW-0966">Cell projection</keyword>
<organism evidence="2 3">
    <name type="scientific">Rubellimicrobium aerolatum</name>
    <dbReference type="NCBI Taxonomy" id="490979"/>
    <lineage>
        <taxon>Bacteria</taxon>
        <taxon>Pseudomonadati</taxon>
        <taxon>Pseudomonadota</taxon>
        <taxon>Alphaproteobacteria</taxon>
        <taxon>Rhodobacterales</taxon>
        <taxon>Roseobacteraceae</taxon>
        <taxon>Rubellimicrobium</taxon>
    </lineage>
</organism>
<reference evidence="3" key="1">
    <citation type="journal article" date="2019" name="Int. J. Syst. Evol. Microbiol.">
        <title>The Global Catalogue of Microorganisms (GCM) 10K type strain sequencing project: providing services to taxonomists for standard genome sequencing and annotation.</title>
        <authorList>
            <consortium name="The Broad Institute Genomics Platform"/>
            <consortium name="The Broad Institute Genome Sequencing Center for Infectious Disease"/>
            <person name="Wu L."/>
            <person name="Ma J."/>
        </authorList>
    </citation>
    <scope>NUCLEOTIDE SEQUENCE [LARGE SCALE GENOMIC DNA]</scope>
    <source>
        <strain evidence="3">KACC 11588</strain>
    </source>
</reference>
<proteinExistence type="predicted"/>
<name>A0ABW0S7Q1_9RHOB</name>
<keyword evidence="2" id="KW-0969">Cilium</keyword>
<feature type="domain" description="Flagellar motor switch protein FliN-like C-terminal" evidence="1">
    <location>
        <begin position="212"/>
        <end position="280"/>
    </location>
</feature>
<dbReference type="Gene3D" id="2.30.330.10">
    <property type="entry name" value="SpoA-like"/>
    <property type="match status" value="1"/>
</dbReference>
<accession>A0ABW0S7Q1</accession>
<keyword evidence="3" id="KW-1185">Reference proteome</keyword>
<dbReference type="Proteomes" id="UP001596056">
    <property type="component" value="Unassembled WGS sequence"/>
</dbReference>
<comment type="caution">
    <text evidence="2">The sequence shown here is derived from an EMBL/GenBank/DDBJ whole genome shotgun (WGS) entry which is preliminary data.</text>
</comment>
<protein>
    <submittedName>
        <fullName evidence="2">FliM/FliN family flagellar motor switch protein</fullName>
    </submittedName>
</protein>
<dbReference type="Pfam" id="PF01052">
    <property type="entry name" value="FliMN_C"/>
    <property type="match status" value="1"/>
</dbReference>
<dbReference type="RefSeq" id="WP_209837271.1">
    <property type="nucleotide sequence ID" value="NZ_JAGGJP010000001.1"/>
</dbReference>
<dbReference type="InterPro" id="IPR036429">
    <property type="entry name" value="SpoA-like_sf"/>
</dbReference>
<keyword evidence="2" id="KW-0282">Flagellum</keyword>
<sequence length="307" mass="31804">MEQTTATLLRRLVRPSPAPAPLTPARALRIAMTRAAERSISLPLAVLGVSEDEGPLDDLLSRLEEGLMIVALTQGEEPVGLIALDAEARAAAIEVQALGRVSPLPPEPREITVADVTLARPLLSAFLEEAEAAIAGTSLAGWLHGPALAARLPGPREATMLLGDGLYRVVRLSLDLDAGGRQGLILLMVRLPGQARPTPAEAVPAPTVAPQVLAAQVALDAVLHRLSLPLAEAEALHVGQLLPLPGVTVASVRLEGSGGVDLGSARLGQVAGMRAIRIEQPPPPALDQLPIPAESLPPMLESALGPV</sequence>
<evidence type="ECO:0000313" key="3">
    <source>
        <dbReference type="Proteomes" id="UP001596056"/>
    </source>
</evidence>
<evidence type="ECO:0000313" key="2">
    <source>
        <dbReference type="EMBL" id="MFC5564896.1"/>
    </source>
</evidence>